<feature type="compositionally biased region" description="Acidic residues" evidence="6">
    <location>
        <begin position="100"/>
        <end position="116"/>
    </location>
</feature>
<evidence type="ECO:0000256" key="6">
    <source>
        <dbReference type="SAM" id="MobiDB-lite"/>
    </source>
</evidence>
<accession>A0AAV5GZ12</accession>
<name>A0AAV5GZ12_9BASI</name>
<evidence type="ECO:0000256" key="3">
    <source>
        <dbReference type="ARBA" id="ARBA00008479"/>
    </source>
</evidence>
<dbReference type="PANTHER" id="PTHR13243:SF1">
    <property type="entry name" value="NUCLEOLAR PROTEIN 16"/>
    <property type="match status" value="1"/>
</dbReference>
<feature type="region of interest" description="Disordered" evidence="6">
    <location>
        <begin position="1"/>
        <end position="32"/>
    </location>
</feature>
<reference evidence="7 8" key="1">
    <citation type="submission" date="2021-12" db="EMBL/GenBank/DDBJ databases">
        <title>High titer production of polyol ester of fatty acids by Rhodotorula paludigena BS15 towards product separation-free biomass refinery.</title>
        <authorList>
            <person name="Mano J."/>
            <person name="Ono H."/>
            <person name="Tanaka T."/>
            <person name="Naito K."/>
            <person name="Sushida H."/>
            <person name="Ike M."/>
            <person name="Tokuyasu K."/>
            <person name="Kitaoka M."/>
        </authorList>
    </citation>
    <scope>NUCLEOTIDE SEQUENCE [LARGE SCALE GENOMIC DNA]</scope>
    <source>
        <strain evidence="7 8">BS15</strain>
    </source>
</reference>
<organism evidence="7 8">
    <name type="scientific">Rhodotorula paludigena</name>
    <dbReference type="NCBI Taxonomy" id="86838"/>
    <lineage>
        <taxon>Eukaryota</taxon>
        <taxon>Fungi</taxon>
        <taxon>Dikarya</taxon>
        <taxon>Basidiomycota</taxon>
        <taxon>Pucciniomycotina</taxon>
        <taxon>Microbotryomycetes</taxon>
        <taxon>Sporidiobolales</taxon>
        <taxon>Sporidiobolaceae</taxon>
        <taxon>Rhodotorula</taxon>
    </lineage>
</organism>
<feature type="compositionally biased region" description="Acidic residues" evidence="6">
    <location>
        <begin position="167"/>
        <end position="181"/>
    </location>
</feature>
<evidence type="ECO:0000313" key="7">
    <source>
        <dbReference type="EMBL" id="GJN94602.1"/>
    </source>
</evidence>
<feature type="compositionally biased region" description="Basic residues" evidence="6">
    <location>
        <begin position="1"/>
        <end position="11"/>
    </location>
</feature>
<feature type="compositionally biased region" description="Basic and acidic residues" evidence="6">
    <location>
        <begin position="196"/>
        <end position="212"/>
    </location>
</feature>
<comment type="function">
    <text evidence="1">Involved in the biogenesis of the 60S ribosomal subunit.</text>
</comment>
<evidence type="ECO:0000256" key="1">
    <source>
        <dbReference type="ARBA" id="ARBA00002889"/>
    </source>
</evidence>
<dbReference type="Pfam" id="PF09420">
    <property type="entry name" value="Nop16"/>
    <property type="match status" value="1"/>
</dbReference>
<comment type="caution">
    <text evidence="7">The sequence shown here is derived from an EMBL/GenBank/DDBJ whole genome shotgun (WGS) entry which is preliminary data.</text>
</comment>
<keyword evidence="5" id="KW-0539">Nucleus</keyword>
<evidence type="ECO:0000256" key="5">
    <source>
        <dbReference type="ARBA" id="ARBA00023242"/>
    </source>
</evidence>
<evidence type="ECO:0000313" key="8">
    <source>
        <dbReference type="Proteomes" id="UP001342314"/>
    </source>
</evidence>
<protein>
    <recommendedName>
        <fullName evidence="4">Nucleolar protein 16</fullName>
    </recommendedName>
</protein>
<dbReference type="AlphaFoldDB" id="A0AAV5GZ12"/>
<gene>
    <name evidence="7" type="ORF">Rhopal_007685-T1</name>
</gene>
<evidence type="ECO:0000256" key="4">
    <source>
        <dbReference type="ARBA" id="ARBA00015522"/>
    </source>
</evidence>
<dbReference type="PANTHER" id="PTHR13243">
    <property type="entry name" value="HSPC111 PROTEIN-RELATED"/>
    <property type="match status" value="1"/>
</dbReference>
<proteinExistence type="inferred from homology"/>
<feature type="region of interest" description="Disordered" evidence="6">
    <location>
        <begin position="93"/>
        <end position="214"/>
    </location>
</feature>
<evidence type="ECO:0000256" key="2">
    <source>
        <dbReference type="ARBA" id="ARBA00004604"/>
    </source>
</evidence>
<dbReference type="Proteomes" id="UP001342314">
    <property type="component" value="Unassembled WGS sequence"/>
</dbReference>
<comment type="similarity">
    <text evidence="3">Belongs to the NOP16 family.</text>
</comment>
<sequence length="310" mass="33996">MANPRQRRKGRSGTAKTSQSKASRKNMKKVTIKGPEILGLNWDKKKTVRQNYAALGLLPTMNPRQNGGIEAAPRVPTAISHATSATVEDLDAAMEAAESGSEDEDEEDVVDDEAEQAAEAGADEPLKPGMARIIRDEHGNVVSILVGQADGQALEEKVHAPERTGEDSDDDDEEDEEEEEGEAAKQADESTPWGKPLKDWDAQPARETEHGSLEGVVKNARQGISFFGADMNVPAKTDVVRVLEDRAARKTKVVRHTSEFEHKWLVQLVAKYGDDVNNMARDRKINTWQKTPGELKRMIAKAGGVDALRQ</sequence>
<dbReference type="GO" id="GO:0005730">
    <property type="term" value="C:nucleolus"/>
    <property type="evidence" value="ECO:0007669"/>
    <property type="project" value="UniProtKB-SubCell"/>
</dbReference>
<feature type="compositionally biased region" description="Basic residues" evidence="6">
    <location>
        <begin position="22"/>
        <end position="31"/>
    </location>
</feature>
<comment type="subcellular location">
    <subcellularLocation>
        <location evidence="2">Nucleus</location>
        <location evidence="2">Nucleolus</location>
    </subcellularLocation>
</comment>
<feature type="compositionally biased region" description="Basic and acidic residues" evidence="6">
    <location>
        <begin position="154"/>
        <end position="166"/>
    </location>
</feature>
<dbReference type="EMBL" id="BQKY01000018">
    <property type="protein sequence ID" value="GJN94602.1"/>
    <property type="molecule type" value="Genomic_DNA"/>
</dbReference>
<dbReference type="GO" id="GO:0042273">
    <property type="term" value="P:ribosomal large subunit biogenesis"/>
    <property type="evidence" value="ECO:0007669"/>
    <property type="project" value="TreeGrafter"/>
</dbReference>
<dbReference type="InterPro" id="IPR019002">
    <property type="entry name" value="Ribosome_biogenesis_Nop16"/>
</dbReference>
<keyword evidence="8" id="KW-1185">Reference proteome</keyword>